<reference evidence="2 3" key="1">
    <citation type="submission" date="2013-11" db="EMBL/GenBank/DDBJ databases">
        <title>Opisthorchis viverrini - life in the bile duct.</title>
        <authorList>
            <person name="Young N.D."/>
            <person name="Nagarajan N."/>
            <person name="Lin S.J."/>
            <person name="Korhonen P.K."/>
            <person name="Jex A.R."/>
            <person name="Hall R.S."/>
            <person name="Safavi-Hemami H."/>
            <person name="Kaewkong W."/>
            <person name="Bertrand D."/>
            <person name="Gao S."/>
            <person name="Seet Q."/>
            <person name="Wongkham S."/>
            <person name="Teh B.T."/>
            <person name="Wongkham C."/>
            <person name="Intapan P.M."/>
            <person name="Maleewong W."/>
            <person name="Yang X."/>
            <person name="Hu M."/>
            <person name="Wang Z."/>
            <person name="Hofmann A."/>
            <person name="Sternberg P.W."/>
            <person name="Tan P."/>
            <person name="Wang J."/>
            <person name="Gasser R.B."/>
        </authorList>
    </citation>
    <scope>NUCLEOTIDE SEQUENCE [LARGE SCALE GENOMIC DNA]</scope>
</reference>
<dbReference type="AlphaFoldDB" id="A0A074ZBS5"/>
<dbReference type="Proteomes" id="UP000054324">
    <property type="component" value="Unassembled WGS sequence"/>
</dbReference>
<name>A0A074ZBS5_OPIVI</name>
<evidence type="ECO:0000256" key="1">
    <source>
        <dbReference type="SAM" id="MobiDB-lite"/>
    </source>
</evidence>
<dbReference type="CTD" id="20328550"/>
<organism evidence="2 3">
    <name type="scientific">Opisthorchis viverrini</name>
    <name type="common">Southeast Asian liver fluke</name>
    <dbReference type="NCBI Taxonomy" id="6198"/>
    <lineage>
        <taxon>Eukaryota</taxon>
        <taxon>Metazoa</taxon>
        <taxon>Spiralia</taxon>
        <taxon>Lophotrochozoa</taxon>
        <taxon>Platyhelminthes</taxon>
        <taxon>Trematoda</taxon>
        <taxon>Digenea</taxon>
        <taxon>Opisthorchiida</taxon>
        <taxon>Opisthorchiata</taxon>
        <taxon>Opisthorchiidae</taxon>
        <taxon>Opisthorchis</taxon>
    </lineage>
</organism>
<proteinExistence type="predicted"/>
<feature type="region of interest" description="Disordered" evidence="1">
    <location>
        <begin position="1"/>
        <end position="62"/>
    </location>
</feature>
<dbReference type="OrthoDB" id="6237185at2759"/>
<dbReference type="SUPFAM" id="SSF63829">
    <property type="entry name" value="Calcium-dependent phosphotriesterase"/>
    <property type="match status" value="1"/>
</dbReference>
<feature type="region of interest" description="Disordered" evidence="1">
    <location>
        <begin position="478"/>
        <end position="518"/>
    </location>
</feature>
<gene>
    <name evidence="2" type="ORF">T265_14384</name>
</gene>
<dbReference type="RefSeq" id="XP_009171675.1">
    <property type="nucleotide sequence ID" value="XM_009173411.1"/>
</dbReference>
<dbReference type="GeneID" id="20328550"/>
<evidence type="ECO:0000313" key="3">
    <source>
        <dbReference type="Proteomes" id="UP000054324"/>
    </source>
</evidence>
<accession>A0A074ZBS5</accession>
<feature type="compositionally biased region" description="Basic residues" evidence="1">
    <location>
        <begin position="490"/>
        <end position="502"/>
    </location>
</feature>
<protein>
    <submittedName>
        <fullName evidence="2">Uncharacterized protein</fullName>
    </submittedName>
</protein>
<evidence type="ECO:0000313" key="2">
    <source>
        <dbReference type="EMBL" id="KER24593.1"/>
    </source>
</evidence>
<dbReference type="EMBL" id="KL596804">
    <property type="protein sequence ID" value="KER24593.1"/>
    <property type="molecule type" value="Genomic_DNA"/>
</dbReference>
<dbReference type="KEGG" id="ovi:T265_14384"/>
<feature type="compositionally biased region" description="Pro residues" evidence="1">
    <location>
        <begin position="45"/>
        <end position="60"/>
    </location>
</feature>
<keyword evidence="3" id="KW-1185">Reference proteome</keyword>
<sequence length="518" mass="58754">MSSPKSQRSPKDKGSPKSKSSPKKSPKGNKSPKYNADEDEQPFIFVPPPRPPPPPDPPKGPLLSRLRRQVWYPYANRITFEKREWFWSPYCPVITSWGDIWVTDPPQRRILRYYFDPVSAKISLCSPNVIVRGEPRMMIEIPKTGRMAVLVTCPTAKKTMLVLYSPMDLKEEAKIDFRYAAQEPPLPEIPDLPVESESKRCVLEDDCTPIGLCANRDLLFVLFQPIQRIKLFEPAYLKPIDVRLENAYPDESTCVHLASSGGCAASEDKLFLACTRPPRIQVFWICRQMLLSKLDRVDLTWYAELGLDRLSIGEPFGVQVDSLGLVVVSDSRGGYMRVYNADDKRPPGPWLPSLPHGETCYMGSWKVDPYQHVRPGHFSLGKNGTACVVDRWANKLHLICDRTELRWYDETLLALDDALFIRPVVDPLMPMHGLPPPPVIDPFVVGDFRRTASQMSLEIPEDELLPEWLKKRYVKEEEIEAKTSSPKASPKGKKSPKDKRSPKSGSPKSKSSKSKKSK</sequence>
<feature type="non-terminal residue" evidence="2">
    <location>
        <position position="518"/>
    </location>
</feature>